<protein>
    <submittedName>
        <fullName evidence="3">HYR domain-containing protein</fullName>
    </submittedName>
</protein>
<accession>A0A399SVL4</accession>
<keyword evidence="1" id="KW-0677">Repeat</keyword>
<dbReference type="GO" id="GO:0016020">
    <property type="term" value="C:membrane"/>
    <property type="evidence" value="ECO:0007669"/>
    <property type="project" value="InterPro"/>
</dbReference>
<dbReference type="PANTHER" id="PTHR24273:SF32">
    <property type="entry name" value="HYALIN"/>
    <property type="match status" value="1"/>
</dbReference>
<feature type="domain" description="Fibronectin type-III" evidence="2">
    <location>
        <begin position="213"/>
        <end position="311"/>
    </location>
</feature>
<dbReference type="Pfam" id="PF13573">
    <property type="entry name" value="SprB"/>
    <property type="match status" value="2"/>
</dbReference>
<comment type="caution">
    <text evidence="3">The sequence shown here is derived from an EMBL/GenBank/DDBJ whole genome shotgun (WGS) entry which is preliminary data.</text>
</comment>
<dbReference type="Gene3D" id="2.60.40.10">
    <property type="entry name" value="Immunoglobulins"/>
    <property type="match status" value="1"/>
</dbReference>
<organism evidence="3 4">
    <name type="scientific">Maribellus luteus</name>
    <dbReference type="NCBI Taxonomy" id="2305463"/>
    <lineage>
        <taxon>Bacteria</taxon>
        <taxon>Pseudomonadati</taxon>
        <taxon>Bacteroidota</taxon>
        <taxon>Bacteroidia</taxon>
        <taxon>Marinilabiliales</taxon>
        <taxon>Prolixibacteraceae</taxon>
        <taxon>Maribellus</taxon>
    </lineage>
</organism>
<dbReference type="Pfam" id="PF18962">
    <property type="entry name" value="Por_Secre_tail"/>
    <property type="match status" value="1"/>
</dbReference>
<dbReference type="NCBIfam" id="TIGR04183">
    <property type="entry name" value="Por_Secre_tail"/>
    <property type="match status" value="1"/>
</dbReference>
<reference evidence="3 4" key="1">
    <citation type="submission" date="2018-08" db="EMBL/GenBank/DDBJ databases">
        <title>Pallidiluteibacterium maritimus gen. nov., sp. nov., isolated from coastal sediment.</title>
        <authorList>
            <person name="Zhou L.Y."/>
        </authorList>
    </citation>
    <scope>NUCLEOTIDE SEQUENCE [LARGE SCALE GENOMIC DNA]</scope>
    <source>
        <strain evidence="3 4">XSD2</strain>
    </source>
</reference>
<dbReference type="Gene3D" id="2.160.20.110">
    <property type="match status" value="1"/>
</dbReference>
<dbReference type="Pfam" id="PF05345">
    <property type="entry name" value="He_PIG"/>
    <property type="match status" value="1"/>
</dbReference>
<dbReference type="SUPFAM" id="SSF49313">
    <property type="entry name" value="Cadherin-like"/>
    <property type="match status" value="1"/>
</dbReference>
<evidence type="ECO:0000259" key="2">
    <source>
        <dbReference type="PROSITE" id="PS50853"/>
    </source>
</evidence>
<dbReference type="Pfam" id="PF02494">
    <property type="entry name" value="HYR"/>
    <property type="match status" value="1"/>
</dbReference>
<dbReference type="InterPro" id="IPR025667">
    <property type="entry name" value="SprB_repeat"/>
</dbReference>
<dbReference type="OrthoDB" id="1117451at2"/>
<dbReference type="InterPro" id="IPR026444">
    <property type="entry name" value="Secre_tail"/>
</dbReference>
<dbReference type="GO" id="GO:0005509">
    <property type="term" value="F:calcium ion binding"/>
    <property type="evidence" value="ECO:0007669"/>
    <property type="project" value="InterPro"/>
</dbReference>
<keyword evidence="4" id="KW-1185">Reference proteome</keyword>
<dbReference type="InterPro" id="IPR003961">
    <property type="entry name" value="FN3_dom"/>
</dbReference>
<dbReference type="InterPro" id="IPR003410">
    <property type="entry name" value="HYR_dom"/>
</dbReference>
<dbReference type="InterPro" id="IPR036116">
    <property type="entry name" value="FN3_sf"/>
</dbReference>
<dbReference type="EMBL" id="QWGR01000011">
    <property type="protein sequence ID" value="RIJ46829.1"/>
    <property type="molecule type" value="Genomic_DNA"/>
</dbReference>
<dbReference type="InterPro" id="IPR013783">
    <property type="entry name" value="Ig-like_fold"/>
</dbReference>
<evidence type="ECO:0000256" key="1">
    <source>
        <dbReference type="ARBA" id="ARBA00022737"/>
    </source>
</evidence>
<name>A0A399SVL4_9BACT</name>
<dbReference type="PROSITE" id="PS50853">
    <property type="entry name" value="FN3"/>
    <property type="match status" value="1"/>
</dbReference>
<gene>
    <name evidence="3" type="ORF">D1614_16840</name>
</gene>
<evidence type="ECO:0000313" key="3">
    <source>
        <dbReference type="EMBL" id="RIJ46829.1"/>
    </source>
</evidence>
<dbReference type="SMART" id="SM00736">
    <property type="entry name" value="CADG"/>
    <property type="match status" value="1"/>
</dbReference>
<sequence>MKKKSLLLLIIFIIGFSDIFSQTAQILDIGIVNHPVTPDMAEVLDQKNLKSASVSSCENEKGYSDFPFTIDGLTVTGSGTGTYTRYYGSYTDCGVSTKANSVYIGSSGPATFTNTFSTPVNDMVYNITAADNGEIVTITVDNGTPEIIIDECSCPENIQISGNVITLGIPSAVVGVRIIVRSTSDYSSISFSHNGGNAGLLMTMCFDAVIESIQSDVSTSSVSSITNSSAVCGGNIISDGGSYITAKGVCWSTSTNPSILDSKTEDGSGIETFVSTITGLSRNTTYYVKAYATNSVGTGYGDEVSFTTLLNYSGGSGTIANPYQIARLEDLKYLSEHPEDWDAYFIQVADIDASATSSWNGGKGFDPIGWIVSFPSNNDPFTGFYDGNEKTINNLYINRPGEGSVGLFGYINGATVRNLGMNNANITGSGNTGTLFGTVYTGSHVEGCWVTGTVKGNNTAGGFAGNNYKGTILDCYARVNVINDFGTSYVGGFIAFLNGTLTNVYAAGQVSGANANGLVGNFAGGPITSSYWDTQASGVSISTAGTGRTTEEMQIQDTYSGWNFSSTWSIDPLKNDGYPYLSWQSFVMLTTSSVTAIESNSATGGGEITDDDGNTFSAIGLCWNTSGMPTILDNKTTNGSVSAPFSGSITGLEAKKKYFVRAYATTSGGVTYYGNEESFTTANGVPVANDFTASPGPYQNVVYSFYTSDFGYADGESDPLNHIRIVAIPSSGRLYVDGAVTENDAFDVGEELANGAMISKADLDAGNLQYYTTVATNTSFKFAVNDGIDYSASTYDATLNTIPAVKVSITTQTNVSCNGENDGSLTATVTPGAPNYSYVWSNGSSTFNSSATTNTISSLNAGAYSVIVTDLGGNKDTASAIITQPAKLVASVVADSMASCYGESDGGMTASVIGGTSPYSYLWSNGAKTTSVSGVAAGTYNVTVTDFQGCESTASIEIVVIDTFAPVAGCKDINVFLDTDGSVALNSLAIENGSTDNCGIFSHTLDINSFNCGDIGENIVTMTVSDFHSNSASCQSVVTVLDTISPAVQTKDITVYLDESGFASIDSSDVDAGSTDNCGIKTISISQNTFDCSDIDATSVPTSVGLKSSMLDAGSNGVLVQLTVEDNNNNVGSEWFVVTVLDTISPVTEHDNITVEADADRCGTNVYYDVIRFSADFAQREVSTSCEDWEAFRADLSSSYTYKSVTIKGSMDSIGVSITDPDKVAQIADALRTGSYISVDFEGRQWRVGLCGNGIELSAAGSTCMCEDDEYIIRPCIGNSNWGGAGTATCNGPSQTIIVEFEIAQGFSDQDNCDVEVNYIPESGSFLPVGETTVVKTVTDKSGNSSTTEFTVLVEDKTLPIVLARDTTLYLDANGIASLMASSVGKGSFDECGIDTMYLSKNSFDCGDLGTQNVTLTVVDIDGNQALSLAQVTVLDTISPVVACQPITVYLDETGFASIAEDSVDNGSADACVFTFDTDTTAFGCSDVFETNIVTLTVTDASGNWSSCTSAVTVLDTISPIAICQPITVYLDAAGFASIAEDSVDNGSADACAYTFDTDITEFGCSDVLETNIVTMKVTDASGNWSSCTSEVTVLDTIQPTVICRDTTLHVGETGIAIIDFSSLDNGSSDACGIASMSLSKTEFTGEDVGANLVELSATDVYGNVSSCVSTVTVMDTIAPVVSCKDIGLNLGENGSSRLYALYILDSAFDAGGIVSHDLSKSKFNCSNVGNNIVELTVTDVGGNTATCSANVEVYDNFAPVVFCNDLEVYLDENGIAEVEVPMLEESSDDACGIAQKEISQSIFTDANLGDNTVNLYVIDVNGNVGTCESKVTVNDTIAPVVACNPISIWLSAGKTYQLTVDDITALAAGSFDNATTFENLIVDVVPGIFECKNIGDSIPVTVSVTDKAGNQSSCETKVFVSYSADKNLEDIHVELPAGVCETTVDYPAIFTGESCATLTLLDGLGAGGVFPVGTTVETWEVALEGAKDTVSFSVTVNSANAVPTLDPVAGVTASEDQQVVISLTGISDGGDCIAQELSISAATDNTDLIENMAVAYTSNESTAELELSLATNKTGEAQVVVRVTDEEGAFVTDTFMVFVQAGNHAPVLIIPVADQEVEEGAVLNLALSKVPGEMFTDPDGDELVWSFTVENDTVPAWMKVTETAGEFVFDFTPQTADTGCYNIIVAVEDPAGATATDTFELCVLRTITGIGDINEGLFAITMYPNPTTGKVYVGNESQSNENIAIIVFSASGSEVLRKEFRASDRIQFDLSDQVAGFYLVSIKQGEQQVVKKLIFDRK</sequence>
<evidence type="ECO:0000313" key="4">
    <source>
        <dbReference type="Proteomes" id="UP000265926"/>
    </source>
</evidence>
<dbReference type="InterPro" id="IPR006644">
    <property type="entry name" value="Cadg"/>
</dbReference>
<dbReference type="InterPro" id="IPR015919">
    <property type="entry name" value="Cadherin-like_sf"/>
</dbReference>
<dbReference type="RefSeq" id="WP_119439145.1">
    <property type="nucleotide sequence ID" value="NZ_QWGR01000011.1"/>
</dbReference>
<dbReference type="Gene3D" id="2.60.40.740">
    <property type="match status" value="1"/>
</dbReference>
<dbReference type="Proteomes" id="UP000265926">
    <property type="component" value="Unassembled WGS sequence"/>
</dbReference>
<dbReference type="SUPFAM" id="SSF49265">
    <property type="entry name" value="Fibronectin type III"/>
    <property type="match status" value="1"/>
</dbReference>
<proteinExistence type="predicted"/>
<dbReference type="PANTHER" id="PTHR24273">
    <property type="entry name" value="FI04643P-RELATED"/>
    <property type="match status" value="1"/>
</dbReference>